<proteinExistence type="predicted"/>
<sequence length="115" mass="12970">MLFGTVTCFKAGTSSFGQPTSLDVWESNHYLITTCALYRLAITYLQDVYDHDHLGADFQAIIGTCQDVHMIITTGLAKFNISSTFFRLAREEITLANIMTDLIYDPASYTHFDNE</sequence>
<name>A0A822BP01_9BILA</name>
<feature type="non-terminal residue" evidence="1">
    <location>
        <position position="115"/>
    </location>
</feature>
<dbReference type="AlphaFoldDB" id="A0A822BP01"/>
<evidence type="ECO:0000313" key="1">
    <source>
        <dbReference type="EMBL" id="CAF5030181.1"/>
    </source>
</evidence>
<protein>
    <submittedName>
        <fullName evidence="1">Uncharacterized protein</fullName>
    </submittedName>
</protein>
<reference evidence="1" key="1">
    <citation type="submission" date="2021-02" db="EMBL/GenBank/DDBJ databases">
        <authorList>
            <person name="Nowell W R."/>
        </authorList>
    </citation>
    <scope>NUCLEOTIDE SEQUENCE</scope>
</reference>
<comment type="caution">
    <text evidence="1">The sequence shown here is derived from an EMBL/GenBank/DDBJ whole genome shotgun (WGS) entry which is preliminary data.</text>
</comment>
<evidence type="ECO:0000313" key="2">
    <source>
        <dbReference type="Proteomes" id="UP000663848"/>
    </source>
</evidence>
<organism evidence="1 2">
    <name type="scientific">Rotaria socialis</name>
    <dbReference type="NCBI Taxonomy" id="392032"/>
    <lineage>
        <taxon>Eukaryota</taxon>
        <taxon>Metazoa</taxon>
        <taxon>Spiralia</taxon>
        <taxon>Gnathifera</taxon>
        <taxon>Rotifera</taxon>
        <taxon>Eurotatoria</taxon>
        <taxon>Bdelloidea</taxon>
        <taxon>Philodinida</taxon>
        <taxon>Philodinidae</taxon>
        <taxon>Rotaria</taxon>
    </lineage>
</organism>
<gene>
    <name evidence="1" type="ORF">QYT958_LOCUS40608</name>
</gene>
<accession>A0A822BP01</accession>
<dbReference type="EMBL" id="CAJOBR010042595">
    <property type="protein sequence ID" value="CAF5030181.1"/>
    <property type="molecule type" value="Genomic_DNA"/>
</dbReference>
<dbReference type="Proteomes" id="UP000663848">
    <property type="component" value="Unassembled WGS sequence"/>
</dbReference>